<dbReference type="InterPro" id="IPR016035">
    <property type="entry name" value="Acyl_Trfase/lysoPLipase"/>
</dbReference>
<dbReference type="PANTHER" id="PTHR42681">
    <property type="entry name" value="MALONYL-COA-ACYL CARRIER PROTEIN TRANSACYLASE, MITOCHONDRIAL"/>
    <property type="match status" value="1"/>
</dbReference>
<feature type="compositionally biased region" description="Low complexity" evidence="5">
    <location>
        <begin position="618"/>
        <end position="632"/>
    </location>
</feature>
<dbReference type="InterPro" id="IPR049489">
    <property type="entry name" value="FabD-like_helical_ins"/>
</dbReference>
<dbReference type="InterPro" id="IPR016036">
    <property type="entry name" value="Malonyl_transacylase_ACP-bd"/>
</dbReference>
<dbReference type="NCBIfam" id="TIGR02814">
    <property type="entry name" value="pfaD_fam"/>
    <property type="match status" value="1"/>
</dbReference>
<dbReference type="Pfam" id="PF00698">
    <property type="entry name" value="Acyl_transf_1"/>
    <property type="match status" value="2"/>
</dbReference>
<keyword evidence="2 7" id="KW-0808">Transferase</keyword>
<dbReference type="InterPro" id="IPR014179">
    <property type="entry name" value="PfaD-like_TIM-barrel"/>
</dbReference>
<comment type="caution">
    <text evidence="7">The sequence shown here is derived from an EMBL/GenBank/DDBJ whole genome shotgun (WGS) entry which is preliminary data.</text>
</comment>
<dbReference type="InterPro" id="IPR014043">
    <property type="entry name" value="Acyl_transferase_dom"/>
</dbReference>
<evidence type="ECO:0000313" key="8">
    <source>
        <dbReference type="Proteomes" id="UP001597343"/>
    </source>
</evidence>
<evidence type="ECO:0000256" key="1">
    <source>
        <dbReference type="ARBA" id="ARBA00013258"/>
    </source>
</evidence>
<dbReference type="Gene3D" id="3.30.70.250">
    <property type="entry name" value="Malonyl-CoA ACP transacylase, ACP-binding"/>
    <property type="match status" value="2"/>
</dbReference>
<evidence type="ECO:0000256" key="2">
    <source>
        <dbReference type="ARBA" id="ARBA00022679"/>
    </source>
</evidence>
<evidence type="ECO:0000256" key="4">
    <source>
        <dbReference type="ARBA" id="ARBA00048462"/>
    </source>
</evidence>
<keyword evidence="3 7" id="KW-0012">Acyltransferase</keyword>
<gene>
    <name evidence="7" type="primary">fabD</name>
    <name evidence="7" type="ORF">ACFSOY_02700</name>
</gene>
<dbReference type="Proteomes" id="UP001597343">
    <property type="component" value="Unassembled WGS sequence"/>
</dbReference>
<proteinExistence type="predicted"/>
<feature type="compositionally biased region" description="Basic and acidic residues" evidence="5">
    <location>
        <begin position="637"/>
        <end position="667"/>
    </location>
</feature>
<dbReference type="SMART" id="SM00827">
    <property type="entry name" value="PKS_AT"/>
    <property type="match status" value="2"/>
</dbReference>
<feature type="region of interest" description="Disordered" evidence="5">
    <location>
        <begin position="613"/>
        <end position="632"/>
    </location>
</feature>
<dbReference type="PANTHER" id="PTHR42681:SF1">
    <property type="entry name" value="MALONYL-COA-ACYL CARRIER PROTEIN TRANSACYLASE, MITOCHONDRIAL"/>
    <property type="match status" value="1"/>
</dbReference>
<evidence type="ECO:0000313" key="7">
    <source>
        <dbReference type="EMBL" id="MFD2168928.1"/>
    </source>
</evidence>
<feature type="domain" description="Malonyl-CoA:ACP transacylase (MAT)" evidence="6">
    <location>
        <begin position="325"/>
        <end position="622"/>
    </location>
</feature>
<dbReference type="GO" id="GO:0004314">
    <property type="term" value="F:[acyl-carrier-protein] S-malonyltransferase activity"/>
    <property type="evidence" value="ECO:0007669"/>
    <property type="project" value="UniProtKB-EC"/>
</dbReference>
<dbReference type="Gene3D" id="3.20.20.70">
    <property type="entry name" value="Aldolase class I"/>
    <property type="match status" value="1"/>
</dbReference>
<organism evidence="7 8">
    <name type="scientific">Tumebacillus lipolyticus</name>
    <dbReference type="NCBI Taxonomy" id="1280370"/>
    <lineage>
        <taxon>Bacteria</taxon>
        <taxon>Bacillati</taxon>
        <taxon>Bacillota</taxon>
        <taxon>Bacilli</taxon>
        <taxon>Bacillales</taxon>
        <taxon>Alicyclobacillaceae</taxon>
        <taxon>Tumebacillus</taxon>
    </lineage>
</organism>
<dbReference type="InterPro" id="IPR001227">
    <property type="entry name" value="Ac_transferase_dom_sf"/>
</dbReference>
<dbReference type="EMBL" id="JBHUIO010000002">
    <property type="protein sequence ID" value="MFD2168928.1"/>
    <property type="molecule type" value="Genomic_DNA"/>
</dbReference>
<keyword evidence="8" id="KW-1185">Reference proteome</keyword>
<feature type="region of interest" description="Disordered" evidence="5">
    <location>
        <begin position="637"/>
        <end position="674"/>
    </location>
</feature>
<dbReference type="SUPFAM" id="SSF52151">
    <property type="entry name" value="FabD/lysophospholipase-like"/>
    <property type="match status" value="2"/>
</dbReference>
<accession>A0ABW4ZU07</accession>
<dbReference type="NCBIfam" id="TIGR00128">
    <property type="entry name" value="fabD"/>
    <property type="match status" value="1"/>
</dbReference>
<sequence>MSAKIVFMFSGQGSQFYQMGKDLYTQSDPFKRWMLLQDELVKGMIGESIVHLLYHEGKRLSERFDRTLYTHPAIFMVQYALSQVLQEHGIRPDRVVGTSLGEFVSSAVAGVLPLRDALELVVQQAMSFEETCAPGGMIAVVSDASAYRNDPVLTANCELAAVNYQNHFVLSADRERMQLVEAHLRDKGYVHQPLPVSFGFHSTSIDPAAARFLQEAQKKTFGVPTCRMISCRDGQPVQAMTADYLWEAVRQPIAFQEALQTLEQEGACIYLDLGPSGTLANFAKQTISPDSSSKLLSIMTPFQQDLKNLEQALRIKEVRKMLTYVFPGQGSQKVGMGAELFDQFPELTAEADEILGYSIKELCLKDPDQRLGQTEYTQPALYVVNALSYFKRVQETGEVPDYVAGHSLGEYNALLAAGAFDFGTGLRLVKKRGDLMREATGGGMAAVVGFSLERIQEVLQTHGLTNIDIANFNTPSQIVISGSAADIERGKPFFEAEGARMYSILRVSGAFHSRYMEHSQQQFAEFLQPFQFSELKIPVISNFTARPYKQAELKQNLSAQISGTVKWSESIRYLMGKGEMEFVELGPGKVLAGLIKKVKLEAEPLIVEEEHEPVVITSSQEEAPASEPEQQVELLVEQERKEPEKEPEKEEPAQAERAAETELHAASRETAATAVPPPTAIDFVADETTIAAAALGSASFKSRYGVRFAAVGGAMGRGVSSAEMVVRWGKASMLGFFGTQGLPLRQVEEAIRAISQQLTPDQAYGMNLPCQPVQPEVEEQLVELFLRYGVRTVLASGFLNITPALLIYRAQGLTRQADGRVVTENRILAKVTRPEVADAFLKPAPDRLIEKMLAEHKITKRQAELLKEVPMADDLIAEADGGGPTDQASALALLPSICRLRDQRAAQFAYAERVGVGAAGGIGTPEAAAAMFVLGADFIMTGSINQCTVEAGTSEHVKSLLQEINVQDTAYAPAQEMFEMGAMVQVVKKGLFFPARAKKLYDLYSLHNSWQEIDEKTKAQLQEKYFQRSFAAAYEAAKALLPDKELQNAERFPKAKLAVVFKWYLERAQRLAIEGRSEQKVDYQVYCGPALGAFNQWVKGTRLENWRNRHVDDLALRILQGASGLLEVK</sequence>
<evidence type="ECO:0000259" key="6">
    <source>
        <dbReference type="SMART" id="SM00827"/>
    </source>
</evidence>
<dbReference type="InterPro" id="IPR050858">
    <property type="entry name" value="Mal-CoA-ACP_Trans/PKS_FabD"/>
</dbReference>
<dbReference type="Gene3D" id="3.40.366.10">
    <property type="entry name" value="Malonyl-Coenzyme A Acyl Carrier Protein, domain 2"/>
    <property type="match status" value="2"/>
</dbReference>
<dbReference type="InterPro" id="IPR004410">
    <property type="entry name" value="Malonyl_CoA-ACP_transAc_FabD"/>
</dbReference>
<reference evidence="8" key="1">
    <citation type="journal article" date="2019" name="Int. J. Syst. Evol. Microbiol.">
        <title>The Global Catalogue of Microorganisms (GCM) 10K type strain sequencing project: providing services to taxonomists for standard genome sequencing and annotation.</title>
        <authorList>
            <consortium name="The Broad Institute Genomics Platform"/>
            <consortium name="The Broad Institute Genome Sequencing Center for Infectious Disease"/>
            <person name="Wu L."/>
            <person name="Ma J."/>
        </authorList>
    </citation>
    <scope>NUCLEOTIDE SEQUENCE [LARGE SCALE GENOMIC DNA]</scope>
    <source>
        <strain evidence="8">CGMCC 1.13574</strain>
    </source>
</reference>
<dbReference type="SUPFAM" id="SSF55048">
    <property type="entry name" value="Probable ACP-binding domain of malonyl-CoA ACP transacylase"/>
    <property type="match status" value="2"/>
</dbReference>
<dbReference type="Gene3D" id="3.30.70.3290">
    <property type="match status" value="1"/>
</dbReference>
<dbReference type="SUPFAM" id="SSF51412">
    <property type="entry name" value="Inosine monophosphate dehydrogenase (IMPDH)"/>
    <property type="match status" value="1"/>
</dbReference>
<name>A0ABW4ZU07_9BACL</name>
<dbReference type="InterPro" id="IPR013785">
    <property type="entry name" value="Aldolase_TIM"/>
</dbReference>
<evidence type="ECO:0000256" key="5">
    <source>
        <dbReference type="SAM" id="MobiDB-lite"/>
    </source>
</evidence>
<dbReference type="Pfam" id="PF21607">
    <property type="entry name" value="FabD_helical_ins"/>
    <property type="match status" value="1"/>
</dbReference>
<evidence type="ECO:0000256" key="3">
    <source>
        <dbReference type="ARBA" id="ARBA00023315"/>
    </source>
</evidence>
<dbReference type="EC" id="2.3.1.39" evidence="1"/>
<feature type="domain" description="Malonyl-CoA:ACP transacylase (MAT)" evidence="6">
    <location>
        <begin position="8"/>
        <end position="302"/>
    </location>
</feature>
<dbReference type="RefSeq" id="WP_386043983.1">
    <property type="nucleotide sequence ID" value="NZ_JBHUIO010000002.1"/>
</dbReference>
<comment type="catalytic activity">
    <reaction evidence="4">
        <text>holo-[ACP] + malonyl-CoA = malonyl-[ACP] + CoA</text>
        <dbReference type="Rhea" id="RHEA:41792"/>
        <dbReference type="Rhea" id="RHEA-COMP:9623"/>
        <dbReference type="Rhea" id="RHEA-COMP:9685"/>
        <dbReference type="ChEBI" id="CHEBI:57287"/>
        <dbReference type="ChEBI" id="CHEBI:57384"/>
        <dbReference type="ChEBI" id="CHEBI:64479"/>
        <dbReference type="ChEBI" id="CHEBI:78449"/>
        <dbReference type="EC" id="2.3.1.39"/>
    </reaction>
</comment>
<protein>
    <recommendedName>
        <fullName evidence="1">[acyl-carrier-protein] S-malonyltransferase</fullName>
        <ecNumber evidence="1">2.3.1.39</ecNumber>
    </recommendedName>
</protein>